<dbReference type="NCBIfam" id="TIGR03481">
    <property type="entry name" value="HpnM"/>
    <property type="match status" value="1"/>
</dbReference>
<gene>
    <name evidence="2" type="ORF">HAP95_04460</name>
</gene>
<evidence type="ECO:0008006" key="4">
    <source>
        <dbReference type="Google" id="ProtNLM"/>
    </source>
</evidence>
<dbReference type="PANTHER" id="PTHR36573">
    <property type="entry name" value="INTERMEMBRANE PHOSPHOLIPID TRANSPORT SYSTEM BINDING PROTEIN MLAC"/>
    <property type="match status" value="1"/>
</dbReference>
<dbReference type="Gene3D" id="3.10.450.710">
    <property type="entry name" value="Tgt2/MlaC"/>
    <property type="match status" value="1"/>
</dbReference>
<protein>
    <recommendedName>
        <fullName evidence="4">ABC transporter substrate-binding protein</fullName>
    </recommendedName>
</protein>
<evidence type="ECO:0000313" key="2">
    <source>
        <dbReference type="EMBL" id="MBU2759421.1"/>
    </source>
</evidence>
<sequence>MYSSILLKKSRLIAACILIFISGNSDAWANKISAPEMVIIHLNNALIATMKLGPHSSFQQRYRKLYGTVSKSFNFTEIARYSLGRSWYKLSTPERHQFLQSLKDYSVANYAVHFDRYAGQRFTLPTSSSMNSHQVIVKTTLISPDSGQKNTFAYLLRQHNGRWQIINVVTDGVSSLAMQKAELTTLLKREGFSALINKLNAYSANASNKPH</sequence>
<comment type="caution">
    <text evidence="2">The sequence shown here is derived from an EMBL/GenBank/DDBJ whole genome shotgun (WGS) entry which is preliminary data.</text>
</comment>
<dbReference type="InterPro" id="IPR008869">
    <property type="entry name" value="MlaC/ttg2D"/>
</dbReference>
<feature type="signal peptide" evidence="1">
    <location>
        <begin position="1"/>
        <end position="27"/>
    </location>
</feature>
<dbReference type="InterPro" id="IPR042245">
    <property type="entry name" value="Tgt2/MlaC_sf"/>
</dbReference>
<keyword evidence="1" id="KW-0732">Signal</keyword>
<reference evidence="2 3" key="1">
    <citation type="journal article" date="2021" name="ISME J.">
        <title>Genomic evolution of the class Acidithiobacillia: deep-branching Proteobacteria living in extreme acidic conditions.</title>
        <authorList>
            <person name="Moya-Beltran A."/>
            <person name="Beard S."/>
            <person name="Rojas-Villalobos C."/>
            <person name="Issotta F."/>
            <person name="Gallardo Y."/>
            <person name="Ulloa R."/>
            <person name="Giaveno A."/>
            <person name="Degli Esposti M."/>
            <person name="Johnson D.B."/>
            <person name="Quatrini R."/>
        </authorList>
    </citation>
    <scope>NUCLEOTIDE SEQUENCE [LARGE SCALE GENOMIC DNA]</scope>
    <source>
        <strain evidence="2 3">RW2</strain>
    </source>
</reference>
<name>A0ABS5ZWX9_9PROT</name>
<dbReference type="Proteomes" id="UP000755654">
    <property type="component" value="Unassembled WGS sequence"/>
</dbReference>
<dbReference type="EMBL" id="JAAOMP010000036">
    <property type="protein sequence ID" value="MBU2759421.1"/>
    <property type="molecule type" value="Genomic_DNA"/>
</dbReference>
<dbReference type="Pfam" id="PF05494">
    <property type="entry name" value="MlaC"/>
    <property type="match status" value="1"/>
</dbReference>
<proteinExistence type="predicted"/>
<organism evidence="2 3">
    <name type="scientific">Acidithiobacillus sulfurivorans</name>
    <dbReference type="NCBI Taxonomy" id="1958756"/>
    <lineage>
        <taxon>Bacteria</taxon>
        <taxon>Pseudomonadati</taxon>
        <taxon>Pseudomonadota</taxon>
        <taxon>Acidithiobacillia</taxon>
        <taxon>Acidithiobacillales</taxon>
        <taxon>Acidithiobacillaceae</taxon>
        <taxon>Acidithiobacillus</taxon>
    </lineage>
</organism>
<dbReference type="InterPro" id="IPR017842">
    <property type="entry name" value="Hopanoid_biosyn-assoc_HpnM"/>
</dbReference>
<accession>A0ABS5ZWX9</accession>
<feature type="chain" id="PRO_5045639434" description="ABC transporter substrate-binding protein" evidence="1">
    <location>
        <begin position="28"/>
        <end position="211"/>
    </location>
</feature>
<dbReference type="RefSeq" id="WP_077273588.1">
    <property type="nucleotide sequence ID" value="NZ_JAAOMP010000036.1"/>
</dbReference>
<evidence type="ECO:0000256" key="1">
    <source>
        <dbReference type="SAM" id="SignalP"/>
    </source>
</evidence>
<keyword evidence="3" id="KW-1185">Reference proteome</keyword>
<dbReference type="PANTHER" id="PTHR36573:SF1">
    <property type="entry name" value="INTERMEMBRANE PHOSPHOLIPID TRANSPORT SYSTEM BINDING PROTEIN MLAC"/>
    <property type="match status" value="1"/>
</dbReference>
<evidence type="ECO:0000313" key="3">
    <source>
        <dbReference type="Proteomes" id="UP000755654"/>
    </source>
</evidence>